<comment type="caution">
    <text evidence="1">The sequence shown here is derived from an EMBL/GenBank/DDBJ whole genome shotgun (WGS) entry which is preliminary data.</text>
</comment>
<sequence>MGYLKLCVGERFDHDMPAEGMSIILANGTPLLTFNFSASSREIQAFLNGNSSFALFAKAELILFLFKIEGFLDWSDLAFTIHLAGDETIDEGDAYLPINLVLVDPDTKIVKGLRIVTVSPDFRLNLAELIRKQVSEPFDTMAYYRAIGSLYETYPAASDLLKQAVIIEQGGKTLPASHG</sequence>
<gene>
    <name evidence="1" type="ORF">A1332_01540</name>
</gene>
<dbReference type="Proteomes" id="UP000078090">
    <property type="component" value="Unassembled WGS sequence"/>
</dbReference>
<dbReference type="AlphaFoldDB" id="A0A177MKS9"/>
<protein>
    <submittedName>
        <fullName evidence="1">Uncharacterized protein</fullName>
    </submittedName>
</protein>
<accession>A0A177MKS9</accession>
<proteinExistence type="predicted"/>
<dbReference type="OrthoDB" id="5564758at2"/>
<evidence type="ECO:0000313" key="2">
    <source>
        <dbReference type="Proteomes" id="UP000078090"/>
    </source>
</evidence>
<name>A0A177MKS9_METMH</name>
<dbReference type="EMBL" id="LUUG01000060">
    <property type="protein sequence ID" value="OAI06231.1"/>
    <property type="molecule type" value="Genomic_DNA"/>
</dbReference>
<reference evidence="1 2" key="1">
    <citation type="submission" date="2016-03" db="EMBL/GenBank/DDBJ databases">
        <authorList>
            <person name="Ploux O."/>
        </authorList>
    </citation>
    <scope>NUCLEOTIDE SEQUENCE [LARGE SCALE GENOMIC DNA]</scope>
    <source>
        <strain evidence="1 2">R-45363</strain>
    </source>
</reference>
<organism evidence="1 2">
    <name type="scientific">Methylomonas methanica</name>
    <dbReference type="NCBI Taxonomy" id="421"/>
    <lineage>
        <taxon>Bacteria</taxon>
        <taxon>Pseudomonadati</taxon>
        <taxon>Pseudomonadota</taxon>
        <taxon>Gammaproteobacteria</taxon>
        <taxon>Methylococcales</taxon>
        <taxon>Methylococcaceae</taxon>
        <taxon>Methylomonas</taxon>
    </lineage>
</organism>
<evidence type="ECO:0000313" key="1">
    <source>
        <dbReference type="EMBL" id="OAI06231.1"/>
    </source>
</evidence>